<evidence type="ECO:0000256" key="5">
    <source>
        <dbReference type="ARBA" id="ARBA00022763"/>
    </source>
</evidence>
<sequence>MESSNEMKETHFICDLQFEVFDDDKKVEDGIQSDEKQFTCETFEEEYITNKLQESGVTLLPKTITSEVSVKDRRDVYMEGGVLFVSSRILVVDMLVDRVPIDLITGMVVFRAHKILESCQEAFILRLYRMKNTKGFIKAISSNAAAFTRGFSQVQRIMRNLFVRNLFLWPRFHAVVASSIERAKPDVEEIHVPMTNAMTSIQIALLDLMNVCVKELKHINASLDTDELTVENAIAKSFDKIIKYQLDPVWHQLNSKTKRLISDLKFLRSVLQCLTQQDCVTFYRMLKSIKENVTVDTQMSDWLFLDASDSLFLYAKERVLGPSKKKDVVKDIKKLSFEENAKWKAFRDILSEISSENKEKENQLVIVIVNDDSISKQLKNILTEGSQEYLLSKFLKLFPDMASEFKGSRKGQKRKLKEDEQTLTQMVQDSETTTENTSDEVNESSDNFLKFKNLNIEFYPIRNAAGNHFRFQNICELHHPKYIIFYDGDMELIRRIELYQALNSEKKLKVYFLVYSGSSEEQAFLTSLRREKEAFEFLIKEKAHLVLPEGIDGKSGDHPDLERGSTLASDTVNSRKAGGQVRKLEDQKVIVDMREFRSELPSLIHRRGIDVIPVTLEIGDYVLTPDMVVERKSVSDLIGSLNSGRLYTQAQSMCRLYKKPILLIEFDQNKAFSLQGKYYFNNSASSQNVISKLILLTIHFPELRILWCPSPYATAEMFELLKVKRDQPDEKTAALLKSEGSEGELSASKFNTVGDFCAIKAFESYSALISKQGLMSAKMLLKRNVLLLEDIIPIIAPVTIMSKCQGNSIHWFRKCLRLHDNPALVEAVKNGQQFWPIFILDPWFVKNMRVGPNRWRFLVQSLRDLDESLKAV</sequence>
<gene>
    <name evidence="13" type="ORF">HNY73_006608</name>
</gene>
<dbReference type="FunFam" id="3.40.50.10130:FF:000002">
    <property type="entry name" value="DNA repair endonuclease XPF"/>
    <property type="match status" value="1"/>
</dbReference>
<dbReference type="InterPro" id="IPR047520">
    <property type="entry name" value="XPF_nuclease"/>
</dbReference>
<dbReference type="InterPro" id="IPR006050">
    <property type="entry name" value="DNA_photolyase_N"/>
</dbReference>
<keyword evidence="9" id="KW-0539">Nucleus</keyword>
<keyword evidence="4 13" id="KW-0255">Endonuclease</keyword>
<dbReference type="EMBL" id="JABXBU010000012">
    <property type="protein sequence ID" value="KAF8788580.1"/>
    <property type="molecule type" value="Genomic_DNA"/>
</dbReference>
<accession>A0A8T0FGX9</accession>
<dbReference type="GO" id="GO:0003697">
    <property type="term" value="F:single-stranded DNA binding"/>
    <property type="evidence" value="ECO:0007669"/>
    <property type="project" value="TreeGrafter"/>
</dbReference>
<dbReference type="GO" id="GO:0000014">
    <property type="term" value="F:single-stranded DNA endodeoxyribonuclease activity"/>
    <property type="evidence" value="ECO:0007669"/>
    <property type="project" value="TreeGrafter"/>
</dbReference>
<evidence type="ECO:0000256" key="6">
    <source>
        <dbReference type="ARBA" id="ARBA00022801"/>
    </source>
</evidence>
<comment type="subcellular location">
    <subcellularLocation>
        <location evidence="1">Nucleus</location>
    </subcellularLocation>
</comment>
<keyword evidence="14" id="KW-1185">Reference proteome</keyword>
<dbReference type="Gene3D" id="3.40.50.620">
    <property type="entry name" value="HUPs"/>
    <property type="match status" value="1"/>
</dbReference>
<dbReference type="InterPro" id="IPR006166">
    <property type="entry name" value="ERCC4_domain"/>
</dbReference>
<dbReference type="Proteomes" id="UP000807504">
    <property type="component" value="Unassembled WGS sequence"/>
</dbReference>
<dbReference type="PANTHER" id="PTHR10150:SF0">
    <property type="entry name" value="DNA REPAIR ENDONUCLEASE XPF"/>
    <property type="match status" value="1"/>
</dbReference>
<proteinExistence type="inferred from homology"/>
<evidence type="ECO:0000313" key="14">
    <source>
        <dbReference type="Proteomes" id="UP000807504"/>
    </source>
</evidence>
<dbReference type="Pfam" id="PF00875">
    <property type="entry name" value="DNA_photolyase"/>
    <property type="match status" value="1"/>
</dbReference>
<evidence type="ECO:0000256" key="10">
    <source>
        <dbReference type="ARBA" id="ARBA00072370"/>
    </source>
</evidence>
<evidence type="ECO:0000256" key="4">
    <source>
        <dbReference type="ARBA" id="ARBA00022759"/>
    </source>
</evidence>
<evidence type="ECO:0000256" key="7">
    <source>
        <dbReference type="ARBA" id="ARBA00023125"/>
    </source>
</evidence>
<feature type="domain" description="Photolyase/cryptochrome alpha/beta" evidence="12">
    <location>
        <begin position="806"/>
        <end position="872"/>
    </location>
</feature>
<evidence type="ECO:0000256" key="3">
    <source>
        <dbReference type="ARBA" id="ARBA00022722"/>
    </source>
</evidence>
<dbReference type="SUPFAM" id="SSF52425">
    <property type="entry name" value="Cryptochrome/photolyase, N-terminal domain"/>
    <property type="match status" value="1"/>
</dbReference>
<dbReference type="GO" id="GO:0000724">
    <property type="term" value="P:double-strand break repair via homologous recombination"/>
    <property type="evidence" value="ECO:0007669"/>
    <property type="project" value="TreeGrafter"/>
</dbReference>
<dbReference type="GO" id="GO:0003684">
    <property type="term" value="F:damaged DNA binding"/>
    <property type="evidence" value="ECO:0007669"/>
    <property type="project" value="TreeGrafter"/>
</dbReference>
<name>A0A8T0FGX9_ARGBR</name>
<dbReference type="GO" id="GO:0000712">
    <property type="term" value="P:resolution of meiotic recombination intermediates"/>
    <property type="evidence" value="ECO:0007669"/>
    <property type="project" value="TreeGrafter"/>
</dbReference>
<dbReference type="InterPro" id="IPR011335">
    <property type="entry name" value="Restrct_endonuc-II-like"/>
</dbReference>
<evidence type="ECO:0000256" key="8">
    <source>
        <dbReference type="ARBA" id="ARBA00023204"/>
    </source>
</evidence>
<evidence type="ECO:0000256" key="9">
    <source>
        <dbReference type="ARBA" id="ARBA00023242"/>
    </source>
</evidence>
<dbReference type="Pfam" id="PF02732">
    <property type="entry name" value="ERCC4"/>
    <property type="match status" value="1"/>
</dbReference>
<reference evidence="13" key="1">
    <citation type="journal article" date="2020" name="bioRxiv">
        <title>Chromosome-level reference genome of the European wasp spider Argiope bruennichi: a resource for studies on range expansion and evolutionary adaptation.</title>
        <authorList>
            <person name="Sheffer M.M."/>
            <person name="Hoppe A."/>
            <person name="Krehenwinkel H."/>
            <person name="Uhl G."/>
            <person name="Kuss A.W."/>
            <person name="Jensen L."/>
            <person name="Jensen C."/>
            <person name="Gillespie R.G."/>
            <person name="Hoff K.J."/>
            <person name="Prost S."/>
        </authorList>
    </citation>
    <scope>NUCLEOTIDE SEQUENCE</scope>
</reference>
<dbReference type="InterPro" id="IPR036155">
    <property type="entry name" value="Crypto/Photolyase_N_sf"/>
</dbReference>
<evidence type="ECO:0000256" key="1">
    <source>
        <dbReference type="ARBA" id="ARBA00004123"/>
    </source>
</evidence>
<dbReference type="SMART" id="SM00891">
    <property type="entry name" value="ERCC4"/>
    <property type="match status" value="1"/>
</dbReference>
<dbReference type="AlphaFoldDB" id="A0A8T0FGX9"/>
<comment type="similarity">
    <text evidence="2">Belongs to the XPF family.</text>
</comment>
<keyword evidence="3" id="KW-0540">Nuclease</keyword>
<organism evidence="13 14">
    <name type="scientific">Argiope bruennichi</name>
    <name type="common">Wasp spider</name>
    <name type="synonym">Aranea bruennichi</name>
    <dbReference type="NCBI Taxonomy" id="94029"/>
    <lineage>
        <taxon>Eukaryota</taxon>
        <taxon>Metazoa</taxon>
        <taxon>Ecdysozoa</taxon>
        <taxon>Arthropoda</taxon>
        <taxon>Chelicerata</taxon>
        <taxon>Arachnida</taxon>
        <taxon>Araneae</taxon>
        <taxon>Araneomorphae</taxon>
        <taxon>Entelegynae</taxon>
        <taxon>Araneoidea</taxon>
        <taxon>Araneidae</taxon>
        <taxon>Argiope</taxon>
    </lineage>
</organism>
<evidence type="ECO:0000313" key="13">
    <source>
        <dbReference type="EMBL" id="KAF8788580.1"/>
    </source>
</evidence>
<dbReference type="SUPFAM" id="SSF52980">
    <property type="entry name" value="Restriction endonuclease-like"/>
    <property type="match status" value="1"/>
</dbReference>
<feature type="region of interest" description="Disordered" evidence="11">
    <location>
        <begin position="409"/>
        <end position="441"/>
    </location>
</feature>
<comment type="caution">
    <text evidence="13">The sequence shown here is derived from an EMBL/GenBank/DDBJ whole genome shotgun (WGS) entry which is preliminary data.</text>
</comment>
<dbReference type="InterPro" id="IPR014729">
    <property type="entry name" value="Rossmann-like_a/b/a_fold"/>
</dbReference>
<dbReference type="PROSITE" id="PS51645">
    <property type="entry name" value="PHR_CRY_ALPHA_BETA"/>
    <property type="match status" value="1"/>
</dbReference>
<evidence type="ECO:0000259" key="12">
    <source>
        <dbReference type="PROSITE" id="PS51645"/>
    </source>
</evidence>
<protein>
    <recommendedName>
        <fullName evidence="10">DNA repair endonuclease XPF</fullName>
    </recommendedName>
</protein>
<reference evidence="13" key="2">
    <citation type="submission" date="2020-06" db="EMBL/GenBank/DDBJ databases">
        <authorList>
            <person name="Sheffer M."/>
        </authorList>
    </citation>
    <scope>NUCLEOTIDE SEQUENCE</scope>
</reference>
<evidence type="ECO:0000256" key="11">
    <source>
        <dbReference type="SAM" id="MobiDB-lite"/>
    </source>
</evidence>
<keyword evidence="8" id="KW-0234">DNA repair</keyword>
<dbReference type="GO" id="GO:1901255">
    <property type="term" value="P:nucleotide-excision repair involved in interstrand cross-link repair"/>
    <property type="evidence" value="ECO:0007669"/>
    <property type="project" value="TreeGrafter"/>
</dbReference>
<dbReference type="PANTHER" id="PTHR10150">
    <property type="entry name" value="DNA REPAIR ENDONUCLEASE XPF"/>
    <property type="match status" value="1"/>
</dbReference>
<evidence type="ECO:0000256" key="2">
    <source>
        <dbReference type="ARBA" id="ARBA00010015"/>
    </source>
</evidence>
<keyword evidence="7" id="KW-0238">DNA-binding</keyword>
<keyword evidence="6" id="KW-0378">Hydrolase</keyword>
<keyword evidence="5" id="KW-0227">DNA damage</keyword>
<dbReference type="GO" id="GO:0000110">
    <property type="term" value="C:nucleotide-excision repair factor 1 complex"/>
    <property type="evidence" value="ECO:0007669"/>
    <property type="project" value="TreeGrafter"/>
</dbReference>
<dbReference type="CDD" id="cd20078">
    <property type="entry name" value="XPF_nuclease_XPF_euk"/>
    <property type="match status" value="1"/>
</dbReference>
<dbReference type="Gene3D" id="3.40.50.10130">
    <property type="match status" value="1"/>
</dbReference>